<dbReference type="InterPro" id="IPR012337">
    <property type="entry name" value="RNaseH-like_sf"/>
</dbReference>
<dbReference type="Gene3D" id="3.30.420.10">
    <property type="entry name" value="Ribonuclease H-like superfamily/Ribonuclease H"/>
    <property type="match status" value="1"/>
</dbReference>
<reference evidence="2 3" key="1">
    <citation type="submission" date="2015-07" db="EMBL/GenBank/DDBJ databases">
        <title>Isolation and Genomic Characterization of a Novel Halophilic Metal-Reducing Deltaproteobacterium from the Deep Subsurface.</title>
        <authorList>
            <person name="Badalamenti J.P."/>
            <person name="Summers Z.M."/>
            <person name="Gralnick J.A."/>
            <person name="Bond D.R."/>
        </authorList>
    </citation>
    <scope>NUCLEOTIDE SEQUENCE [LARGE SCALE GENOMIC DNA]</scope>
    <source>
        <strain evidence="2 3">WTL</strain>
    </source>
</reference>
<dbReference type="Pfam" id="PF13482">
    <property type="entry name" value="RNase_H_2"/>
    <property type="match status" value="1"/>
</dbReference>
<dbReference type="GO" id="GO:0003676">
    <property type="term" value="F:nucleic acid binding"/>
    <property type="evidence" value="ECO:0007669"/>
    <property type="project" value="InterPro"/>
</dbReference>
<proteinExistence type="predicted"/>
<organism evidence="2 3">
    <name type="scientific">Desulfuromonas soudanensis</name>
    <dbReference type="NCBI Taxonomy" id="1603606"/>
    <lineage>
        <taxon>Bacteria</taxon>
        <taxon>Pseudomonadati</taxon>
        <taxon>Thermodesulfobacteriota</taxon>
        <taxon>Desulfuromonadia</taxon>
        <taxon>Desulfuromonadales</taxon>
        <taxon>Desulfuromonadaceae</taxon>
        <taxon>Desulfuromonas</taxon>
    </lineage>
</organism>
<dbReference type="RefSeq" id="WP_053551870.1">
    <property type="nucleotide sequence ID" value="NZ_CP010802.1"/>
</dbReference>
<dbReference type="PATRIC" id="fig|1603606.3.peg.3417"/>
<name>A0A0M4D3S1_9BACT</name>
<evidence type="ECO:0000313" key="2">
    <source>
        <dbReference type="EMBL" id="ALC17896.1"/>
    </source>
</evidence>
<sequence>MLEKTFCHIPGISARVEHSLWRDGITSWERFPAEGGPFFSWKKNGHVALHLDESRRRLAANDPAYFCAALPSREHWRLFSAFAGSIAYLDIETTGLSREADVITTIALYDGREIRTYVRGENLEAFAADIRNYRLLVTYNGKCFDLPFIETALGISLPMAHIDLRYVLGSLGMRGGLKGCEREIGLSRGALDGVDGLFAVRLWHDWRRRGERRTLETLLAYNIEDVINLELLMVHAYNRKLAETPFGDELRIPVPEPAKNPFCADAGVLDRLRGW</sequence>
<feature type="domain" description="YprB ribonuclease H-like" evidence="1">
    <location>
        <begin position="87"/>
        <end position="236"/>
    </location>
</feature>
<keyword evidence="2" id="KW-0378">Hydrolase</keyword>
<gene>
    <name evidence="2" type="ORF">DSOUD_3171</name>
</gene>
<evidence type="ECO:0000313" key="3">
    <source>
        <dbReference type="Proteomes" id="UP000057158"/>
    </source>
</evidence>
<keyword evidence="2" id="KW-0540">Nuclease</keyword>
<dbReference type="InterPro" id="IPR036397">
    <property type="entry name" value="RNaseH_sf"/>
</dbReference>
<dbReference type="InterPro" id="IPR038720">
    <property type="entry name" value="YprB_RNase_H-like_dom"/>
</dbReference>
<dbReference type="EMBL" id="CP010802">
    <property type="protein sequence ID" value="ALC17896.1"/>
    <property type="molecule type" value="Genomic_DNA"/>
</dbReference>
<dbReference type="PANTHER" id="PTHR38462">
    <property type="entry name" value="EXONUCLEASE-LIKE PROTEIN"/>
    <property type="match status" value="1"/>
</dbReference>
<dbReference type="KEGG" id="des:DSOUD_3171"/>
<dbReference type="AlphaFoldDB" id="A0A0M4D3S1"/>
<protein>
    <submittedName>
        <fullName evidence="2">Exonuclease</fullName>
    </submittedName>
</protein>
<dbReference type="PANTHER" id="PTHR38462:SF1">
    <property type="entry name" value="YPRB RIBONUCLEASE H-LIKE DOMAIN-CONTAINING PROTEIN"/>
    <property type="match status" value="1"/>
</dbReference>
<keyword evidence="2" id="KW-0269">Exonuclease</keyword>
<dbReference type="Proteomes" id="UP000057158">
    <property type="component" value="Chromosome"/>
</dbReference>
<dbReference type="OrthoDB" id="9790530at2"/>
<keyword evidence="3" id="KW-1185">Reference proteome</keyword>
<evidence type="ECO:0000259" key="1">
    <source>
        <dbReference type="Pfam" id="PF13482"/>
    </source>
</evidence>
<dbReference type="GO" id="GO:0004527">
    <property type="term" value="F:exonuclease activity"/>
    <property type="evidence" value="ECO:0007669"/>
    <property type="project" value="UniProtKB-KW"/>
</dbReference>
<accession>A0A0M4D3S1</accession>
<dbReference type="SUPFAM" id="SSF53098">
    <property type="entry name" value="Ribonuclease H-like"/>
    <property type="match status" value="1"/>
</dbReference>
<dbReference type="STRING" id="1603606.DSOUD_3171"/>